<organism evidence="3 4">
    <name type="scientific">Polarella glacialis</name>
    <name type="common">Dinoflagellate</name>
    <dbReference type="NCBI Taxonomy" id="89957"/>
    <lineage>
        <taxon>Eukaryota</taxon>
        <taxon>Sar</taxon>
        <taxon>Alveolata</taxon>
        <taxon>Dinophyceae</taxon>
        <taxon>Suessiales</taxon>
        <taxon>Suessiaceae</taxon>
        <taxon>Polarella</taxon>
    </lineage>
</organism>
<feature type="region of interest" description="Disordered" evidence="1">
    <location>
        <begin position="389"/>
        <end position="457"/>
    </location>
</feature>
<feature type="region of interest" description="Disordered" evidence="1">
    <location>
        <begin position="1"/>
        <end position="32"/>
    </location>
</feature>
<dbReference type="Gene3D" id="3.50.4.10">
    <property type="entry name" value="Hepatocyte Growth Factor"/>
    <property type="match status" value="1"/>
</dbReference>
<keyword evidence="2" id="KW-0812">Transmembrane</keyword>
<reference evidence="3" key="1">
    <citation type="submission" date="2021-02" db="EMBL/GenBank/DDBJ databases">
        <authorList>
            <person name="Dougan E. K."/>
            <person name="Rhodes N."/>
            <person name="Thang M."/>
            <person name="Chan C."/>
        </authorList>
    </citation>
    <scope>NUCLEOTIDE SEQUENCE</scope>
</reference>
<feature type="compositionally biased region" description="Pro residues" evidence="1">
    <location>
        <begin position="235"/>
        <end position="253"/>
    </location>
</feature>
<feature type="compositionally biased region" description="Basic and acidic residues" evidence="1">
    <location>
        <begin position="22"/>
        <end position="32"/>
    </location>
</feature>
<dbReference type="Proteomes" id="UP000626109">
    <property type="component" value="Unassembled WGS sequence"/>
</dbReference>
<feature type="region of interest" description="Disordered" evidence="1">
    <location>
        <begin position="170"/>
        <end position="192"/>
    </location>
</feature>
<protein>
    <recommendedName>
        <fullName evidence="5">Apple domain-containing protein</fullName>
    </recommendedName>
</protein>
<comment type="caution">
    <text evidence="3">The sequence shown here is derived from an EMBL/GenBank/DDBJ whole genome shotgun (WGS) entry which is preliminary data.</text>
</comment>
<evidence type="ECO:0000256" key="1">
    <source>
        <dbReference type="SAM" id="MobiDB-lite"/>
    </source>
</evidence>
<evidence type="ECO:0000313" key="3">
    <source>
        <dbReference type="EMBL" id="CAE8720945.1"/>
    </source>
</evidence>
<dbReference type="EMBL" id="CAJNNW010033932">
    <property type="protein sequence ID" value="CAE8720945.1"/>
    <property type="molecule type" value="Genomic_DNA"/>
</dbReference>
<proteinExistence type="predicted"/>
<evidence type="ECO:0000313" key="4">
    <source>
        <dbReference type="Proteomes" id="UP000626109"/>
    </source>
</evidence>
<sequence length="488" mass="52780">MPLQRLRVSDNTGSLGWPGEELESKQDAGGSDARHHEFSCRVPWWVWQISLSGEDAPRKDVALAIGENEVWMDFSKPSGSETVAERQVEGLSQSLIRAFREDPLRQLLPRLRPYEASQLSVGTFLVLLVGVVRIGVPVLLAAPLLAVIPLSRVCPELPWLLLKLRSGEGVEPGADMPSESGSRSSARSEGQPSGKMTAAAACLVAVWVALVLLSWTKSHYSTMSSQEKSPEVDWKPPPAVRPQQRPSPPPPRSRGPAESQSTQQADFWAPVVEAPQFMTEIVVQQDVDWEPIPMAPCFFSQAKFEPLDMPGHGRTFARTANECQARCARTPGCAHFTLLPTSQAGRAGSMSYCHLQEYRAQMVAGPHESVAGPSDCGQEAMLAELLGDTQPRRGSPAEEASPDAFDNHVEAPDPGLTAAAPPPQRPSGLADKEPAQAEARDRWVPAPPAATKRKPVPDLPAEGSLWILLMLVIITCGLAVSGLLDVPR</sequence>
<feature type="transmembrane region" description="Helical" evidence="2">
    <location>
        <begin position="196"/>
        <end position="215"/>
    </location>
</feature>
<name>A0A813L9U9_POLGL</name>
<dbReference type="AlphaFoldDB" id="A0A813L9U9"/>
<feature type="compositionally biased region" description="Low complexity" evidence="1">
    <location>
        <begin position="178"/>
        <end position="190"/>
    </location>
</feature>
<feature type="region of interest" description="Disordered" evidence="1">
    <location>
        <begin position="224"/>
        <end position="264"/>
    </location>
</feature>
<accession>A0A813L9U9</accession>
<keyword evidence="2" id="KW-1133">Transmembrane helix</keyword>
<feature type="compositionally biased region" description="Basic and acidic residues" evidence="1">
    <location>
        <begin position="430"/>
        <end position="443"/>
    </location>
</feature>
<gene>
    <name evidence="3" type="ORF">PGLA2088_LOCUS41626</name>
</gene>
<feature type="transmembrane region" description="Helical" evidence="2">
    <location>
        <begin position="463"/>
        <end position="484"/>
    </location>
</feature>
<evidence type="ECO:0000256" key="2">
    <source>
        <dbReference type="SAM" id="Phobius"/>
    </source>
</evidence>
<keyword evidence="2" id="KW-0472">Membrane</keyword>
<evidence type="ECO:0008006" key="5">
    <source>
        <dbReference type="Google" id="ProtNLM"/>
    </source>
</evidence>
<feature type="transmembrane region" description="Helical" evidence="2">
    <location>
        <begin position="119"/>
        <end position="148"/>
    </location>
</feature>